<name>A0A6A6MZJ1_HEVBR</name>
<dbReference type="Pfam" id="PF17047">
    <property type="entry name" value="SMP_LBD"/>
    <property type="match status" value="1"/>
</dbReference>
<evidence type="ECO:0000259" key="12">
    <source>
        <dbReference type="PROSITE" id="PS50004"/>
    </source>
</evidence>
<dbReference type="InterPro" id="IPR031468">
    <property type="entry name" value="SMP_LBD"/>
</dbReference>
<dbReference type="InterPro" id="IPR035892">
    <property type="entry name" value="C2_domain_sf"/>
</dbReference>
<keyword evidence="6" id="KW-0677">Repeat</keyword>
<keyword evidence="3" id="KW-0813">Transport</keyword>
<evidence type="ECO:0000256" key="7">
    <source>
        <dbReference type="ARBA" id="ARBA00022837"/>
    </source>
</evidence>
<dbReference type="SUPFAM" id="SSF49562">
    <property type="entry name" value="C2 domain (Calcium/lipid-binding domain, CaLB)"/>
    <property type="match status" value="2"/>
</dbReference>
<evidence type="ECO:0000256" key="5">
    <source>
        <dbReference type="ARBA" id="ARBA00022723"/>
    </source>
</evidence>
<dbReference type="PROSITE" id="PS51847">
    <property type="entry name" value="SMP"/>
    <property type="match status" value="1"/>
</dbReference>
<evidence type="ECO:0000256" key="3">
    <source>
        <dbReference type="ARBA" id="ARBA00022448"/>
    </source>
</evidence>
<evidence type="ECO:0000256" key="1">
    <source>
        <dbReference type="ARBA" id="ARBA00004167"/>
    </source>
</evidence>
<comment type="caution">
    <text evidence="14">The sequence shown here is derived from an EMBL/GenBank/DDBJ whole genome shotgun (WGS) entry which is preliminary data.</text>
</comment>
<dbReference type="InterPro" id="IPR000008">
    <property type="entry name" value="C2_dom"/>
</dbReference>
<evidence type="ECO:0000256" key="11">
    <source>
        <dbReference type="ARBA" id="ARBA00023136"/>
    </source>
</evidence>
<dbReference type="GO" id="GO:0016020">
    <property type="term" value="C:membrane"/>
    <property type="evidence" value="ECO:0007669"/>
    <property type="project" value="UniProtKB-SubCell"/>
</dbReference>
<dbReference type="GO" id="GO:0046872">
    <property type="term" value="F:metal ion binding"/>
    <property type="evidence" value="ECO:0007669"/>
    <property type="project" value="UniProtKB-KW"/>
</dbReference>
<dbReference type="EMBL" id="JAAGAX010000003">
    <property type="protein sequence ID" value="KAF2318514.1"/>
    <property type="molecule type" value="Genomic_DNA"/>
</dbReference>
<dbReference type="FunFam" id="2.60.40.150:FF:000102">
    <property type="entry name" value="Synaptotagmin-2 isoform A"/>
    <property type="match status" value="1"/>
</dbReference>
<comment type="subcellular location">
    <subcellularLocation>
        <location evidence="1">Membrane</location>
        <topology evidence="1">Single-pass membrane protein</topology>
    </subcellularLocation>
</comment>
<dbReference type="PRINTS" id="PR00360">
    <property type="entry name" value="C2DOMAIN"/>
</dbReference>
<reference evidence="14 15" key="1">
    <citation type="journal article" date="2020" name="Mol. Plant">
        <title>The Chromosome-Based Rubber Tree Genome Provides New Insights into Spurge Genome Evolution and Rubber Biosynthesis.</title>
        <authorList>
            <person name="Liu J."/>
            <person name="Shi C."/>
            <person name="Shi C.C."/>
            <person name="Li W."/>
            <person name="Zhang Q.J."/>
            <person name="Zhang Y."/>
            <person name="Li K."/>
            <person name="Lu H.F."/>
            <person name="Shi C."/>
            <person name="Zhu S.T."/>
            <person name="Xiao Z.Y."/>
            <person name="Nan H."/>
            <person name="Yue Y."/>
            <person name="Zhu X.G."/>
            <person name="Wu Y."/>
            <person name="Hong X.N."/>
            <person name="Fan G.Y."/>
            <person name="Tong Y."/>
            <person name="Zhang D."/>
            <person name="Mao C.L."/>
            <person name="Liu Y.L."/>
            <person name="Hao S.J."/>
            <person name="Liu W.Q."/>
            <person name="Lv M.Q."/>
            <person name="Zhang H.B."/>
            <person name="Liu Y."/>
            <person name="Hu-Tang G.R."/>
            <person name="Wang J.P."/>
            <person name="Wang J.H."/>
            <person name="Sun Y.H."/>
            <person name="Ni S.B."/>
            <person name="Chen W.B."/>
            <person name="Zhang X.C."/>
            <person name="Jiao Y.N."/>
            <person name="Eichler E.E."/>
            <person name="Li G.H."/>
            <person name="Liu X."/>
            <person name="Gao L.Z."/>
        </authorList>
    </citation>
    <scope>NUCLEOTIDE SEQUENCE [LARGE SCALE GENOMIC DNA]</scope>
    <source>
        <strain evidence="15">cv. GT1</strain>
        <tissue evidence="14">Leaf</tissue>
    </source>
</reference>
<dbReference type="GO" id="GO:0006869">
    <property type="term" value="P:lipid transport"/>
    <property type="evidence" value="ECO:0007669"/>
    <property type="project" value="UniProtKB-KW"/>
</dbReference>
<evidence type="ECO:0000256" key="2">
    <source>
        <dbReference type="ARBA" id="ARBA00006996"/>
    </source>
</evidence>
<proteinExistence type="inferred from homology"/>
<evidence type="ECO:0000256" key="4">
    <source>
        <dbReference type="ARBA" id="ARBA00022692"/>
    </source>
</evidence>
<keyword evidence="15" id="KW-1185">Reference proteome</keyword>
<sequence>MSGVTATDNVLQESFLEFQRVILHDKNGLQLKHMKLQLDQFQNADPVVRPLHELDSSTLQEILPEIPFWVKCPDYERVDWLNKFLLDMWPYLDKAICATIKSTTEPIFAEYIGKYKIEAIEFEHLTLGTLPPTIHGVKVYETNEKDLVMEPAIRWAGNPNIILVLKLMSLQVKVQLVDLQVFAAPRIALKPLLPTFPCFANIVVSLMERPHVDFGLKIQGGDVMSIPGLYRFVQEIIKKQVASLYLWPQSLEIPILDASTVAVKKPVGILHVKVVRAMKLLKADFLGTSDPYVKLNLTGEKLPAKKTTIKKNNLNPEWNENFKLIVKDPQSQVLQLQVFDWDKVGGHDRLGMQLVPLNVLTPHDTKEFTLDLLKHSNITDPRDKKQRGQIVVELTFVPFKEDSAKFNEPLHGGSENSSEDERLSGAGLLSVMVQGAEDVEGEHHNNPYASVLFRGEKKKTRKTRDPRWNEEFKFTLDQPPLHEKIRIDVMSKRKRFSFQAKESLGHVEINLDDVVHNGRINEKYHLIDSKNGVIHVEIRWDTV</sequence>
<dbReference type="InterPro" id="IPR039010">
    <property type="entry name" value="Synaptotagmin_SMP"/>
</dbReference>
<keyword evidence="4" id="KW-0812">Transmembrane</keyword>
<keyword evidence="7" id="KW-0106">Calcium</keyword>
<dbReference type="Pfam" id="PF00168">
    <property type="entry name" value="C2"/>
    <property type="match status" value="2"/>
</dbReference>
<gene>
    <name evidence="14" type="ORF">GH714_008501</name>
</gene>
<evidence type="ECO:0000256" key="6">
    <source>
        <dbReference type="ARBA" id="ARBA00022737"/>
    </source>
</evidence>
<feature type="domain" description="SMP-LTD" evidence="13">
    <location>
        <begin position="74"/>
        <end position="256"/>
    </location>
</feature>
<dbReference type="AlphaFoldDB" id="A0A6A6MZJ1"/>
<dbReference type="CDD" id="cd21677">
    <property type="entry name" value="SMP_SYT"/>
    <property type="match status" value="1"/>
</dbReference>
<organism evidence="14 15">
    <name type="scientific">Hevea brasiliensis</name>
    <name type="common">Para rubber tree</name>
    <name type="synonym">Siphonia brasiliensis</name>
    <dbReference type="NCBI Taxonomy" id="3981"/>
    <lineage>
        <taxon>Eukaryota</taxon>
        <taxon>Viridiplantae</taxon>
        <taxon>Streptophyta</taxon>
        <taxon>Embryophyta</taxon>
        <taxon>Tracheophyta</taxon>
        <taxon>Spermatophyta</taxon>
        <taxon>Magnoliopsida</taxon>
        <taxon>eudicotyledons</taxon>
        <taxon>Gunneridae</taxon>
        <taxon>Pentapetalae</taxon>
        <taxon>rosids</taxon>
        <taxon>fabids</taxon>
        <taxon>Malpighiales</taxon>
        <taxon>Euphorbiaceae</taxon>
        <taxon>Crotonoideae</taxon>
        <taxon>Micrandreae</taxon>
        <taxon>Hevea</taxon>
    </lineage>
</organism>
<evidence type="ECO:0000256" key="9">
    <source>
        <dbReference type="ARBA" id="ARBA00023055"/>
    </source>
</evidence>
<evidence type="ECO:0000313" key="14">
    <source>
        <dbReference type="EMBL" id="KAF2318514.1"/>
    </source>
</evidence>
<protein>
    <submittedName>
        <fullName evidence="14">Uncharacterized protein</fullName>
    </submittedName>
</protein>
<evidence type="ECO:0000259" key="13">
    <source>
        <dbReference type="PROSITE" id="PS51847"/>
    </source>
</evidence>
<feature type="domain" description="C2" evidence="12">
    <location>
        <begin position="410"/>
        <end position="524"/>
    </location>
</feature>
<keyword evidence="5" id="KW-0479">Metal-binding</keyword>
<dbReference type="SMART" id="SM00239">
    <property type="entry name" value="C2"/>
    <property type="match status" value="2"/>
</dbReference>
<keyword evidence="9" id="KW-0445">Lipid transport</keyword>
<keyword evidence="10" id="KW-0446">Lipid-binding</keyword>
<keyword evidence="11" id="KW-0472">Membrane</keyword>
<feature type="domain" description="C2" evidence="12">
    <location>
        <begin position="247"/>
        <end position="370"/>
    </location>
</feature>
<dbReference type="PANTHER" id="PTHR10774">
    <property type="entry name" value="EXTENDED SYNAPTOTAGMIN-RELATED"/>
    <property type="match status" value="1"/>
</dbReference>
<accession>A0A6A6MZJ1</accession>
<comment type="similarity">
    <text evidence="2">Belongs to the synaptotagmin family.</text>
</comment>
<dbReference type="Proteomes" id="UP000467840">
    <property type="component" value="Chromosome 10"/>
</dbReference>
<dbReference type="PANTHER" id="PTHR10774:SF62">
    <property type="entry name" value="SYNAPTOTAGMIN-3"/>
    <property type="match status" value="1"/>
</dbReference>
<dbReference type="CDD" id="cd00030">
    <property type="entry name" value="C2"/>
    <property type="match status" value="1"/>
</dbReference>
<evidence type="ECO:0000313" key="15">
    <source>
        <dbReference type="Proteomes" id="UP000467840"/>
    </source>
</evidence>
<dbReference type="PROSITE" id="PS50004">
    <property type="entry name" value="C2"/>
    <property type="match status" value="2"/>
</dbReference>
<dbReference type="Gene3D" id="2.60.40.150">
    <property type="entry name" value="C2 domain"/>
    <property type="match status" value="2"/>
</dbReference>
<evidence type="ECO:0000256" key="8">
    <source>
        <dbReference type="ARBA" id="ARBA00022989"/>
    </source>
</evidence>
<dbReference type="InterPro" id="IPR045050">
    <property type="entry name" value="Synaptotagmin_plant"/>
</dbReference>
<dbReference type="GO" id="GO:0008289">
    <property type="term" value="F:lipid binding"/>
    <property type="evidence" value="ECO:0007669"/>
    <property type="project" value="UniProtKB-KW"/>
</dbReference>
<evidence type="ECO:0000256" key="10">
    <source>
        <dbReference type="ARBA" id="ARBA00023121"/>
    </source>
</evidence>
<keyword evidence="8" id="KW-1133">Transmembrane helix</keyword>
<dbReference type="GO" id="GO:0005783">
    <property type="term" value="C:endoplasmic reticulum"/>
    <property type="evidence" value="ECO:0007669"/>
    <property type="project" value="TreeGrafter"/>
</dbReference>